<evidence type="ECO:0008006" key="3">
    <source>
        <dbReference type="Google" id="ProtNLM"/>
    </source>
</evidence>
<dbReference type="Proteomes" id="UP001596203">
    <property type="component" value="Unassembled WGS sequence"/>
</dbReference>
<reference evidence="2" key="1">
    <citation type="journal article" date="2019" name="Int. J. Syst. Evol. Microbiol.">
        <title>The Global Catalogue of Microorganisms (GCM) 10K type strain sequencing project: providing services to taxonomists for standard genome sequencing and annotation.</title>
        <authorList>
            <consortium name="The Broad Institute Genomics Platform"/>
            <consortium name="The Broad Institute Genome Sequencing Center for Infectious Disease"/>
            <person name="Wu L."/>
            <person name="Ma J."/>
        </authorList>
    </citation>
    <scope>NUCLEOTIDE SEQUENCE [LARGE SCALE GENOMIC DNA]</scope>
    <source>
        <strain evidence="2">ZS-35-S2</strain>
    </source>
</reference>
<protein>
    <recommendedName>
        <fullName evidence="3">Restriction endonuclease type IV Mrr domain-containing protein</fullName>
    </recommendedName>
</protein>
<evidence type="ECO:0000313" key="1">
    <source>
        <dbReference type="EMBL" id="MFC6023740.1"/>
    </source>
</evidence>
<keyword evidence="2" id="KW-1185">Reference proteome</keyword>
<sequence>MRALLITTSADLQDPPLRHITEILHRAGVEPVTSGALGAGSYLRGQLRPDGDISVGIVILPHRFARQGGSLALMVEAGICLGADIPLLAIVHPGEKLPPALSAIRHVKARLDDTDALQLHLGMFIRSAASLKAHRVKPPPQPAVPRLTPPAPPDDAGRAAYGGFELVERTVALLRSAGKDPVLGNPDSGADMAFVAGDDEPFVVVVEAKRIRPQSPAHLATKQLIQYVERAGAGLGLLVTDEAALDSRHYHGRPEVLLLSIQELANIVADGDLDNRIRSARNRIVHQG</sequence>
<accession>A0ABW1KQ44</accession>
<dbReference type="RefSeq" id="WP_377434455.1">
    <property type="nucleotide sequence ID" value="NZ_JBHSPR010000111.1"/>
</dbReference>
<gene>
    <name evidence="1" type="ORF">ACFP2T_47255</name>
</gene>
<organism evidence="1 2">
    <name type="scientific">Plantactinospora solaniradicis</name>
    <dbReference type="NCBI Taxonomy" id="1723736"/>
    <lineage>
        <taxon>Bacteria</taxon>
        <taxon>Bacillati</taxon>
        <taxon>Actinomycetota</taxon>
        <taxon>Actinomycetes</taxon>
        <taxon>Micromonosporales</taxon>
        <taxon>Micromonosporaceae</taxon>
        <taxon>Plantactinospora</taxon>
    </lineage>
</organism>
<proteinExistence type="predicted"/>
<name>A0ABW1KQ44_9ACTN</name>
<comment type="caution">
    <text evidence="1">The sequence shown here is derived from an EMBL/GenBank/DDBJ whole genome shotgun (WGS) entry which is preliminary data.</text>
</comment>
<evidence type="ECO:0000313" key="2">
    <source>
        <dbReference type="Proteomes" id="UP001596203"/>
    </source>
</evidence>
<dbReference type="EMBL" id="JBHSPR010000111">
    <property type="protein sequence ID" value="MFC6023740.1"/>
    <property type="molecule type" value="Genomic_DNA"/>
</dbReference>